<feature type="region of interest" description="Disordered" evidence="1">
    <location>
        <begin position="55"/>
        <end position="83"/>
    </location>
</feature>
<gene>
    <name evidence="2" type="ORF">Vafri_20478</name>
</gene>
<sequence>MEFPASACVTEVRSHTLQLQLRHDLAGTLRRCATAGVVVRTVNLRESPGDIGGQVLDGHSAWGGMSGSGGRPNSAAASQSDGGKLREVLKERGGRYAVLANAEELLNAEFILS</sequence>
<protein>
    <submittedName>
        <fullName evidence="2">Uncharacterized protein</fullName>
    </submittedName>
</protein>
<comment type="caution">
    <text evidence="2">The sequence shown here is derived from an EMBL/GenBank/DDBJ whole genome shotgun (WGS) entry which is preliminary data.</text>
</comment>
<keyword evidence="3" id="KW-1185">Reference proteome</keyword>
<reference evidence="2" key="1">
    <citation type="journal article" date="2021" name="Proc. Natl. Acad. Sci. U.S.A.">
        <title>Three genomes in the algal genus Volvox reveal the fate of a haploid sex-determining region after a transition to homothallism.</title>
        <authorList>
            <person name="Yamamoto K."/>
            <person name="Hamaji T."/>
            <person name="Kawai-Toyooka H."/>
            <person name="Matsuzaki R."/>
            <person name="Takahashi F."/>
            <person name="Nishimura Y."/>
            <person name="Kawachi M."/>
            <person name="Noguchi H."/>
            <person name="Minakuchi Y."/>
            <person name="Umen J.G."/>
            <person name="Toyoda A."/>
            <person name="Nozaki H."/>
        </authorList>
    </citation>
    <scope>NUCLEOTIDE SEQUENCE</scope>
    <source>
        <strain evidence="2">NIES-3780</strain>
    </source>
</reference>
<accession>A0A8J4BQY2</accession>
<name>A0A8J4BQY2_9CHLO</name>
<evidence type="ECO:0000313" key="3">
    <source>
        <dbReference type="Proteomes" id="UP000747399"/>
    </source>
</evidence>
<dbReference type="Proteomes" id="UP000747399">
    <property type="component" value="Unassembled WGS sequence"/>
</dbReference>
<evidence type="ECO:0000313" key="2">
    <source>
        <dbReference type="EMBL" id="GIL67037.1"/>
    </source>
</evidence>
<dbReference type="EMBL" id="BNCO01000093">
    <property type="protein sequence ID" value="GIL67037.1"/>
    <property type="molecule type" value="Genomic_DNA"/>
</dbReference>
<organism evidence="2 3">
    <name type="scientific">Volvox africanus</name>
    <dbReference type="NCBI Taxonomy" id="51714"/>
    <lineage>
        <taxon>Eukaryota</taxon>
        <taxon>Viridiplantae</taxon>
        <taxon>Chlorophyta</taxon>
        <taxon>core chlorophytes</taxon>
        <taxon>Chlorophyceae</taxon>
        <taxon>CS clade</taxon>
        <taxon>Chlamydomonadales</taxon>
        <taxon>Volvocaceae</taxon>
        <taxon>Volvox</taxon>
    </lineage>
</organism>
<evidence type="ECO:0000256" key="1">
    <source>
        <dbReference type="SAM" id="MobiDB-lite"/>
    </source>
</evidence>
<proteinExistence type="predicted"/>
<dbReference type="AlphaFoldDB" id="A0A8J4BQY2"/>